<dbReference type="KEGG" id="mbry:B1812_19795"/>
<keyword evidence="2" id="KW-1185">Reference proteome</keyword>
<evidence type="ECO:0008006" key="3">
    <source>
        <dbReference type="Google" id="ProtNLM"/>
    </source>
</evidence>
<dbReference type="InterPro" id="IPR038695">
    <property type="entry name" value="Saro_0823-like_sf"/>
</dbReference>
<protein>
    <recommendedName>
        <fullName evidence="3">DUF192 domain-containing protein</fullName>
    </recommendedName>
</protein>
<organism evidence="1 2">
    <name type="scientific">Methylocystis bryophila</name>
    <dbReference type="NCBI Taxonomy" id="655015"/>
    <lineage>
        <taxon>Bacteria</taxon>
        <taxon>Pseudomonadati</taxon>
        <taxon>Pseudomonadota</taxon>
        <taxon>Alphaproteobacteria</taxon>
        <taxon>Hyphomicrobiales</taxon>
        <taxon>Methylocystaceae</taxon>
        <taxon>Methylocystis</taxon>
    </lineage>
</organism>
<dbReference type="Proteomes" id="UP000193978">
    <property type="component" value="Chromosome"/>
</dbReference>
<dbReference type="EMBL" id="CP019948">
    <property type="protein sequence ID" value="ARN83828.1"/>
    <property type="molecule type" value="Genomic_DNA"/>
</dbReference>
<proteinExistence type="predicted"/>
<sequence>MKISARLAMGMAAALVAGGLILSPISSLPATAEEQAEQAQLERLEIVTATGAHIFEVEVARSERDRARGLMFRRSLPQNHGMLFVFESERPIAMWMKNTYIPLDMVFVSRSGRVTSITRGATPMSETIIPSRGPVYAVIELAAGAADEIGLAVGDQVRRPEFVK</sequence>
<evidence type="ECO:0000313" key="2">
    <source>
        <dbReference type="Proteomes" id="UP000193978"/>
    </source>
</evidence>
<gene>
    <name evidence="1" type="ORF">B1812_19795</name>
</gene>
<reference evidence="1 2" key="1">
    <citation type="submission" date="2017-02" db="EMBL/GenBank/DDBJ databases">
        <authorList>
            <person name="Peterson S.W."/>
        </authorList>
    </citation>
    <scope>NUCLEOTIDE SEQUENCE [LARGE SCALE GENOMIC DNA]</scope>
    <source>
        <strain evidence="1 2">S285</strain>
    </source>
</reference>
<dbReference type="PANTHER" id="PTHR37953:SF1">
    <property type="entry name" value="UPF0127 PROTEIN MJ1496"/>
    <property type="match status" value="1"/>
</dbReference>
<dbReference type="PANTHER" id="PTHR37953">
    <property type="entry name" value="UPF0127 PROTEIN MJ1496"/>
    <property type="match status" value="1"/>
</dbReference>
<accession>A0A1W6N1Y5</accession>
<name>A0A1W6N1Y5_9HYPH</name>
<dbReference type="Gene3D" id="2.60.120.1140">
    <property type="entry name" value="Protein of unknown function DUF192"/>
    <property type="match status" value="1"/>
</dbReference>
<evidence type="ECO:0000313" key="1">
    <source>
        <dbReference type="EMBL" id="ARN83828.1"/>
    </source>
</evidence>
<dbReference type="InterPro" id="IPR003795">
    <property type="entry name" value="DUF192"/>
</dbReference>
<dbReference type="Pfam" id="PF02643">
    <property type="entry name" value="DUF192"/>
    <property type="match status" value="1"/>
</dbReference>
<dbReference type="AlphaFoldDB" id="A0A1W6N1Y5"/>
<dbReference type="RefSeq" id="WP_435072765.1">
    <property type="nucleotide sequence ID" value="NZ_CBEHVB010000019.1"/>
</dbReference>